<dbReference type="InterPro" id="IPR036388">
    <property type="entry name" value="WH-like_DNA-bd_sf"/>
</dbReference>
<keyword evidence="2" id="KW-0238">DNA-binding</keyword>
<reference evidence="5 6" key="1">
    <citation type="submission" date="2016-10" db="EMBL/GenBank/DDBJ databases">
        <authorList>
            <person name="de Groot N.N."/>
        </authorList>
    </citation>
    <scope>NUCLEOTIDE SEQUENCE [LARGE SCALE GENOMIC DNA]</scope>
    <source>
        <strain evidence="5 6">DSM 29433</strain>
    </source>
</reference>
<dbReference type="InterPro" id="IPR050679">
    <property type="entry name" value="Bact_HTH_transcr_reg"/>
</dbReference>
<dbReference type="Pfam" id="PF00392">
    <property type="entry name" value="GntR"/>
    <property type="match status" value="1"/>
</dbReference>
<dbReference type="SUPFAM" id="SSF64288">
    <property type="entry name" value="Chorismate lyase-like"/>
    <property type="match status" value="1"/>
</dbReference>
<evidence type="ECO:0000256" key="1">
    <source>
        <dbReference type="ARBA" id="ARBA00023015"/>
    </source>
</evidence>
<dbReference type="SUPFAM" id="SSF46785">
    <property type="entry name" value="Winged helix' DNA-binding domain"/>
    <property type="match status" value="1"/>
</dbReference>
<keyword evidence="1" id="KW-0805">Transcription regulation</keyword>
<dbReference type="PRINTS" id="PR00035">
    <property type="entry name" value="HTHGNTR"/>
</dbReference>
<dbReference type="PANTHER" id="PTHR44846:SF17">
    <property type="entry name" value="GNTR-FAMILY TRANSCRIPTIONAL REGULATOR"/>
    <property type="match status" value="1"/>
</dbReference>
<dbReference type="InterPro" id="IPR000524">
    <property type="entry name" value="Tscrpt_reg_HTH_GntR"/>
</dbReference>
<dbReference type="InterPro" id="IPR036390">
    <property type="entry name" value="WH_DNA-bd_sf"/>
</dbReference>
<dbReference type="Pfam" id="PF07702">
    <property type="entry name" value="UTRA"/>
    <property type="match status" value="1"/>
</dbReference>
<dbReference type="Proteomes" id="UP000198926">
    <property type="component" value="Unassembled WGS sequence"/>
</dbReference>
<dbReference type="CDD" id="cd07377">
    <property type="entry name" value="WHTH_GntR"/>
    <property type="match status" value="1"/>
</dbReference>
<dbReference type="PROSITE" id="PS50949">
    <property type="entry name" value="HTH_GNTR"/>
    <property type="match status" value="1"/>
</dbReference>
<dbReference type="GO" id="GO:0003677">
    <property type="term" value="F:DNA binding"/>
    <property type="evidence" value="ECO:0007669"/>
    <property type="project" value="UniProtKB-KW"/>
</dbReference>
<keyword evidence="6" id="KW-1185">Reference proteome</keyword>
<evidence type="ECO:0000256" key="2">
    <source>
        <dbReference type="ARBA" id="ARBA00023125"/>
    </source>
</evidence>
<gene>
    <name evidence="5" type="ORF">SAMN05444714_1628</name>
</gene>
<evidence type="ECO:0000256" key="3">
    <source>
        <dbReference type="ARBA" id="ARBA00023163"/>
    </source>
</evidence>
<dbReference type="GO" id="GO:0045892">
    <property type="term" value="P:negative regulation of DNA-templated transcription"/>
    <property type="evidence" value="ECO:0007669"/>
    <property type="project" value="TreeGrafter"/>
</dbReference>
<proteinExistence type="predicted"/>
<dbReference type="SMART" id="SM00345">
    <property type="entry name" value="HTH_GNTR"/>
    <property type="match status" value="1"/>
</dbReference>
<protein>
    <submittedName>
        <fullName evidence="5">Transcriptional regulator, GntR family</fullName>
    </submittedName>
</protein>
<dbReference type="EMBL" id="FOZM01000001">
    <property type="protein sequence ID" value="SFS13949.1"/>
    <property type="molecule type" value="Genomic_DNA"/>
</dbReference>
<dbReference type="InterPro" id="IPR011663">
    <property type="entry name" value="UTRA"/>
</dbReference>
<name>A0A1I6ME00_9RHOB</name>
<dbReference type="PANTHER" id="PTHR44846">
    <property type="entry name" value="MANNOSYL-D-GLYCERATE TRANSPORT/METABOLISM SYSTEM REPRESSOR MNGR-RELATED"/>
    <property type="match status" value="1"/>
</dbReference>
<dbReference type="AlphaFoldDB" id="A0A1I6ME00"/>
<evidence type="ECO:0000259" key="4">
    <source>
        <dbReference type="PROSITE" id="PS50949"/>
    </source>
</evidence>
<keyword evidence="3" id="KW-0804">Transcription</keyword>
<feature type="domain" description="HTH gntR-type" evidence="4">
    <location>
        <begin position="3"/>
        <end position="71"/>
    </location>
</feature>
<dbReference type="GO" id="GO:0003700">
    <property type="term" value="F:DNA-binding transcription factor activity"/>
    <property type="evidence" value="ECO:0007669"/>
    <property type="project" value="InterPro"/>
</dbReference>
<dbReference type="RefSeq" id="WP_090206193.1">
    <property type="nucleotide sequence ID" value="NZ_FOZM01000001.1"/>
</dbReference>
<dbReference type="InterPro" id="IPR028978">
    <property type="entry name" value="Chorismate_lyase_/UTRA_dom_sf"/>
</dbReference>
<dbReference type="STRING" id="1123755.SAMN05444714_1628"/>
<accession>A0A1I6ME00</accession>
<evidence type="ECO:0000313" key="6">
    <source>
        <dbReference type="Proteomes" id="UP000198926"/>
    </source>
</evidence>
<organism evidence="5 6">
    <name type="scientific">Yoonia litorea</name>
    <dbReference type="NCBI Taxonomy" id="1123755"/>
    <lineage>
        <taxon>Bacteria</taxon>
        <taxon>Pseudomonadati</taxon>
        <taxon>Pseudomonadota</taxon>
        <taxon>Alphaproteobacteria</taxon>
        <taxon>Rhodobacterales</taxon>
        <taxon>Paracoccaceae</taxon>
        <taxon>Yoonia</taxon>
    </lineage>
</organism>
<evidence type="ECO:0000313" key="5">
    <source>
        <dbReference type="EMBL" id="SFS13949.1"/>
    </source>
</evidence>
<dbReference type="Gene3D" id="1.10.10.10">
    <property type="entry name" value="Winged helix-like DNA-binding domain superfamily/Winged helix DNA-binding domain"/>
    <property type="match status" value="1"/>
</dbReference>
<dbReference type="SMART" id="SM00866">
    <property type="entry name" value="UTRA"/>
    <property type="match status" value="1"/>
</dbReference>
<dbReference type="OrthoDB" id="9808698at2"/>
<dbReference type="Gene3D" id="3.40.1410.10">
    <property type="entry name" value="Chorismate lyase-like"/>
    <property type="match status" value="1"/>
</dbReference>
<sequence length="240" mass="26785">MTQARYTRVATRIATDIDAGRYSEREALPPERALSDQFGVSRDTMRKAIKLLEEQGYLVSRRGSGTFVAPKTLRSAQSSIDGWTDYSKRLGRRAGQKVLSVEIIAPPMAVAGLLSVTGGTSVVHVERVRYLDDLPLGVHESYLVLPQPKRLTRTALEREGSLYHLLEKEFGIALAEATDTISAVAASSEDAKWLEVEPGSPLLRVERLTLSKDLMPIEYSDMRHIRAYTYDTAVRRRPQP</sequence>